<evidence type="ECO:0000256" key="2">
    <source>
        <dbReference type="ARBA" id="ARBA00022801"/>
    </source>
</evidence>
<dbReference type="GO" id="GO:0046872">
    <property type="term" value="F:metal ion binding"/>
    <property type="evidence" value="ECO:0007669"/>
    <property type="project" value="UniProtKB-KW"/>
</dbReference>
<feature type="domain" description="HD" evidence="3">
    <location>
        <begin position="27"/>
        <end position="181"/>
    </location>
</feature>
<dbReference type="InterPro" id="IPR006674">
    <property type="entry name" value="HD_domain"/>
</dbReference>
<accession>A0A3S1DQS7</accession>
<dbReference type="AlphaFoldDB" id="A0A3S1DQS7"/>
<dbReference type="Gene3D" id="1.10.3210.10">
    <property type="entry name" value="Hypothetical protein af1432"/>
    <property type="match status" value="1"/>
</dbReference>
<evidence type="ECO:0000259" key="3">
    <source>
        <dbReference type="Pfam" id="PF13023"/>
    </source>
</evidence>
<evidence type="ECO:0000313" key="4">
    <source>
        <dbReference type="EMBL" id="RUT46962.1"/>
    </source>
</evidence>
<gene>
    <name evidence="4" type="ORF">EJP82_09680</name>
</gene>
<name>A0A3S1DQS7_9BACL</name>
<dbReference type="SUPFAM" id="SSF109604">
    <property type="entry name" value="HD-domain/PDEase-like"/>
    <property type="match status" value="1"/>
</dbReference>
<evidence type="ECO:0000313" key="5">
    <source>
        <dbReference type="Proteomes" id="UP000279446"/>
    </source>
</evidence>
<keyword evidence="2" id="KW-0378">Hydrolase</keyword>
<keyword evidence="1" id="KW-0479">Metal-binding</keyword>
<protein>
    <submittedName>
        <fullName evidence="4">HD domain-containing protein</fullName>
    </submittedName>
</protein>
<dbReference type="EMBL" id="RZNY01000006">
    <property type="protein sequence ID" value="RUT46962.1"/>
    <property type="molecule type" value="Genomic_DNA"/>
</dbReference>
<reference evidence="4 5" key="1">
    <citation type="submission" date="2018-12" db="EMBL/GenBank/DDBJ databases">
        <authorList>
            <person name="Sun L."/>
            <person name="Chen Z."/>
        </authorList>
    </citation>
    <scope>NUCLEOTIDE SEQUENCE [LARGE SCALE GENOMIC DNA]</scope>
    <source>
        <strain evidence="4 5">DSM 15890</strain>
    </source>
</reference>
<dbReference type="GO" id="GO:0005737">
    <property type="term" value="C:cytoplasm"/>
    <property type="evidence" value="ECO:0007669"/>
    <property type="project" value="TreeGrafter"/>
</dbReference>
<proteinExistence type="predicted"/>
<sequence>MIFIQRERLLVNESNRLHRQIEFIREIDKLKHVLRQSLLMDASRQENDAEHTWHIAMMGMIMLEHAVEPGLDLKVVLKMLLIHDIVEIDAGDTFAYDESGHVDKFQREQLAANRIFGLLPDDQRDELISLWLEFEAGDTMESRYAASIDRLQPLLHNYYTSGAAWQRHGVRSSQVLARITKMAISVPALYDYAVWLVGDAVAKGYLAE</sequence>
<comment type="caution">
    <text evidence="4">The sequence shown here is derived from an EMBL/GenBank/DDBJ whole genome shotgun (WGS) entry which is preliminary data.</text>
</comment>
<dbReference type="GO" id="GO:0002953">
    <property type="term" value="F:5'-deoxynucleotidase activity"/>
    <property type="evidence" value="ECO:0007669"/>
    <property type="project" value="InterPro"/>
</dbReference>
<dbReference type="OrthoDB" id="9796032at2"/>
<keyword evidence="5" id="KW-1185">Reference proteome</keyword>
<dbReference type="PANTHER" id="PTHR11845">
    <property type="entry name" value="5'-DEOXYNUCLEOTIDASE HDDC2"/>
    <property type="match status" value="1"/>
</dbReference>
<dbReference type="InterPro" id="IPR039356">
    <property type="entry name" value="YfbR/HDDC2"/>
</dbReference>
<evidence type="ECO:0000256" key="1">
    <source>
        <dbReference type="ARBA" id="ARBA00022723"/>
    </source>
</evidence>
<dbReference type="PANTHER" id="PTHR11845:SF13">
    <property type="entry name" value="5'-DEOXYNUCLEOTIDASE HDDC2"/>
    <property type="match status" value="1"/>
</dbReference>
<dbReference type="Proteomes" id="UP000279446">
    <property type="component" value="Unassembled WGS sequence"/>
</dbReference>
<organism evidence="4 5">
    <name type="scientific">Paenibacillus anaericanus</name>
    <dbReference type="NCBI Taxonomy" id="170367"/>
    <lineage>
        <taxon>Bacteria</taxon>
        <taxon>Bacillati</taxon>
        <taxon>Bacillota</taxon>
        <taxon>Bacilli</taxon>
        <taxon>Bacillales</taxon>
        <taxon>Paenibacillaceae</taxon>
        <taxon>Paenibacillus</taxon>
    </lineage>
</organism>
<dbReference type="Pfam" id="PF13023">
    <property type="entry name" value="HD_3"/>
    <property type="match status" value="1"/>
</dbReference>